<keyword evidence="4" id="KW-1185">Reference proteome</keyword>
<evidence type="ECO:0000313" key="4">
    <source>
        <dbReference type="Proteomes" id="UP000198553"/>
    </source>
</evidence>
<feature type="transmembrane region" description="Helical" evidence="1">
    <location>
        <begin position="96"/>
        <end position="119"/>
    </location>
</feature>
<feature type="transmembrane region" description="Helical" evidence="1">
    <location>
        <begin position="6"/>
        <end position="23"/>
    </location>
</feature>
<dbReference type="AlphaFoldDB" id="A0A1H8GIP8"/>
<dbReference type="OrthoDB" id="2989943at2"/>
<proteinExistence type="predicted"/>
<protein>
    <recommendedName>
        <fullName evidence="2">DUF3899 domain-containing protein</fullName>
    </recommendedName>
</protein>
<dbReference type="InterPro" id="IPR025007">
    <property type="entry name" value="DUF3899"/>
</dbReference>
<dbReference type="Pfam" id="PF13038">
    <property type="entry name" value="DUF3899"/>
    <property type="match status" value="1"/>
</dbReference>
<gene>
    <name evidence="3" type="ORF">SAMN05192533_11355</name>
</gene>
<reference evidence="4" key="1">
    <citation type="submission" date="2016-10" db="EMBL/GenBank/DDBJ databases">
        <authorList>
            <person name="Varghese N."/>
            <person name="Submissions S."/>
        </authorList>
    </citation>
    <scope>NUCLEOTIDE SEQUENCE [LARGE SCALE GENOMIC DNA]</scope>
    <source>
        <strain evidence="4">B48,IBRC-M 10115,DSM 25386,CECT 8001</strain>
    </source>
</reference>
<evidence type="ECO:0000313" key="3">
    <source>
        <dbReference type="EMBL" id="SEN43872.1"/>
    </source>
</evidence>
<evidence type="ECO:0000259" key="2">
    <source>
        <dbReference type="Pfam" id="PF13038"/>
    </source>
</evidence>
<dbReference type="RefSeq" id="WP_090748444.1">
    <property type="nucleotide sequence ID" value="NZ_FOBW01000013.1"/>
</dbReference>
<feature type="domain" description="DUF3899" evidence="2">
    <location>
        <begin position="33"/>
        <end position="113"/>
    </location>
</feature>
<dbReference type="Proteomes" id="UP000198553">
    <property type="component" value="Unassembled WGS sequence"/>
</dbReference>
<keyword evidence="1" id="KW-1133">Transmembrane helix</keyword>
<organism evidence="3 4">
    <name type="scientific">Mesobacillus persicus</name>
    <dbReference type="NCBI Taxonomy" id="930146"/>
    <lineage>
        <taxon>Bacteria</taxon>
        <taxon>Bacillati</taxon>
        <taxon>Bacillota</taxon>
        <taxon>Bacilli</taxon>
        <taxon>Bacillales</taxon>
        <taxon>Bacillaceae</taxon>
        <taxon>Mesobacillus</taxon>
    </lineage>
</organism>
<evidence type="ECO:0000256" key="1">
    <source>
        <dbReference type="SAM" id="Phobius"/>
    </source>
</evidence>
<keyword evidence="1" id="KW-0472">Membrane</keyword>
<dbReference type="EMBL" id="FOBW01000013">
    <property type="protein sequence ID" value="SEN43872.1"/>
    <property type="molecule type" value="Genomic_DNA"/>
</dbReference>
<feature type="transmembrane region" description="Helical" evidence="1">
    <location>
        <begin position="35"/>
        <end position="53"/>
    </location>
</feature>
<sequence>MLNKKSTVLMGNLLLISILFLIFAPEYTLLHYINALFYITIFYLILFLVMYTIKGGFFDGVTFGFRRFNHVMFNRNDHLEEWRDKPLPSERIGVGLYPIIKVQTIGLILLLSILLIVWFI</sequence>
<keyword evidence="1" id="KW-0812">Transmembrane</keyword>
<name>A0A1H8GIP8_9BACI</name>
<accession>A0A1H8GIP8</accession>